<dbReference type="Gene3D" id="1.10.10.10">
    <property type="entry name" value="Winged helix-like DNA-binding domain superfamily/Winged helix DNA-binding domain"/>
    <property type="match status" value="1"/>
</dbReference>
<dbReference type="InterPro" id="IPR036388">
    <property type="entry name" value="WH-like_DNA-bd_sf"/>
</dbReference>
<evidence type="ECO:0000259" key="4">
    <source>
        <dbReference type="PROSITE" id="PS50042"/>
    </source>
</evidence>
<dbReference type="GO" id="GO:0003700">
    <property type="term" value="F:DNA-binding transcription factor activity"/>
    <property type="evidence" value="ECO:0007669"/>
    <property type="project" value="TreeGrafter"/>
</dbReference>
<dbReference type="PROSITE" id="PS50042">
    <property type="entry name" value="CNMP_BINDING_3"/>
    <property type="match status" value="1"/>
</dbReference>
<dbReference type="InterPro" id="IPR000595">
    <property type="entry name" value="cNMP-bd_dom"/>
</dbReference>
<evidence type="ECO:0000256" key="3">
    <source>
        <dbReference type="ARBA" id="ARBA00023163"/>
    </source>
</evidence>
<dbReference type="EMBL" id="FOMS01000001">
    <property type="protein sequence ID" value="SFD42509.1"/>
    <property type="molecule type" value="Genomic_DNA"/>
</dbReference>
<evidence type="ECO:0000256" key="1">
    <source>
        <dbReference type="ARBA" id="ARBA00023015"/>
    </source>
</evidence>
<protein>
    <submittedName>
        <fullName evidence="6">cAMP-binding domain of CRP or a regulatory subunit of cAMP-dependent protein kinases</fullName>
    </submittedName>
</protein>
<dbReference type="SUPFAM" id="SSF51206">
    <property type="entry name" value="cAMP-binding domain-like"/>
    <property type="match status" value="1"/>
</dbReference>
<dbReference type="GO" id="GO:0003677">
    <property type="term" value="F:DNA binding"/>
    <property type="evidence" value="ECO:0007669"/>
    <property type="project" value="UniProtKB-KW"/>
</dbReference>
<dbReference type="Pfam" id="PF13545">
    <property type="entry name" value="HTH_Crp_2"/>
    <property type="match status" value="1"/>
</dbReference>
<dbReference type="PANTHER" id="PTHR24567:SF26">
    <property type="entry name" value="REGULATORY PROTEIN YEIL"/>
    <property type="match status" value="1"/>
</dbReference>
<dbReference type="InterPro" id="IPR012318">
    <property type="entry name" value="HTH_CRP"/>
</dbReference>
<keyword evidence="3" id="KW-0804">Transcription</keyword>
<name>A0A1I1S7N5_9RHOB</name>
<dbReference type="InterPro" id="IPR050397">
    <property type="entry name" value="Env_Response_Regulators"/>
</dbReference>
<dbReference type="SMART" id="SM00100">
    <property type="entry name" value="cNMP"/>
    <property type="match status" value="1"/>
</dbReference>
<dbReference type="SMART" id="SM00419">
    <property type="entry name" value="HTH_CRP"/>
    <property type="match status" value="1"/>
</dbReference>
<feature type="domain" description="HTH crp-type" evidence="5">
    <location>
        <begin position="183"/>
        <end position="257"/>
    </location>
</feature>
<dbReference type="Gene3D" id="2.60.120.10">
    <property type="entry name" value="Jelly Rolls"/>
    <property type="match status" value="1"/>
</dbReference>
<proteinExistence type="predicted"/>
<evidence type="ECO:0000313" key="7">
    <source>
        <dbReference type="Proteomes" id="UP000325289"/>
    </source>
</evidence>
<feature type="domain" description="Cyclic nucleotide-binding" evidence="4">
    <location>
        <begin position="49"/>
        <end position="124"/>
    </location>
</feature>
<evidence type="ECO:0000313" key="6">
    <source>
        <dbReference type="EMBL" id="SFD42509.1"/>
    </source>
</evidence>
<dbReference type="Proteomes" id="UP000325289">
    <property type="component" value="Unassembled WGS sequence"/>
</dbReference>
<dbReference type="PROSITE" id="PS51063">
    <property type="entry name" value="HTH_CRP_2"/>
    <property type="match status" value="1"/>
</dbReference>
<sequence length="278" mass="30549">MHPYFSQEVPYAGLIQSSVRADFLLLDGDTPGGPMTSAEHSPLTRKLSAFVALSEAELAVLERLHQRRRTFAAGRDMVHQGQSDQAAYILSSGWVCSYKIQPDGTRQIVDFQVPGDFLGLRSVLLRTSDHSFEPIVTIEAAEVLKSDLLAAFAQTPRLATAILWAASRDEAMVVEHLVGIGRRDADARMAHFLLELGSRLALVGIGSKDGYDCPLTQYHLADALGLSAIHVNRVLRQLREGGVVTFRDGHVTIHDHDRLVDLAEFDPAYLDQTGPLLK</sequence>
<dbReference type="InterPro" id="IPR036390">
    <property type="entry name" value="WH_DNA-bd_sf"/>
</dbReference>
<dbReference type="CDD" id="cd00038">
    <property type="entry name" value="CAP_ED"/>
    <property type="match status" value="1"/>
</dbReference>
<reference evidence="6 7" key="1">
    <citation type="submission" date="2016-10" db="EMBL/GenBank/DDBJ databases">
        <authorList>
            <person name="Varghese N."/>
            <person name="Submissions S."/>
        </authorList>
    </citation>
    <scope>NUCLEOTIDE SEQUENCE [LARGE SCALE GENOMIC DNA]</scope>
    <source>
        <strain evidence="7">YIM D21,KCTC 23444,ACCC 10710</strain>
    </source>
</reference>
<dbReference type="AlphaFoldDB" id="A0A1I1S7N5"/>
<dbReference type="InterPro" id="IPR014710">
    <property type="entry name" value="RmlC-like_jellyroll"/>
</dbReference>
<organism evidence="6 7">
    <name type="scientific">Roseivivax sediminis</name>
    <dbReference type="NCBI Taxonomy" id="936889"/>
    <lineage>
        <taxon>Bacteria</taxon>
        <taxon>Pseudomonadati</taxon>
        <taxon>Pseudomonadota</taxon>
        <taxon>Alphaproteobacteria</taxon>
        <taxon>Rhodobacterales</taxon>
        <taxon>Roseobacteraceae</taxon>
        <taxon>Roseivivax</taxon>
    </lineage>
</organism>
<accession>A0A1I1S7N5</accession>
<dbReference type="SUPFAM" id="SSF46785">
    <property type="entry name" value="Winged helix' DNA-binding domain"/>
    <property type="match status" value="1"/>
</dbReference>
<dbReference type="PANTHER" id="PTHR24567">
    <property type="entry name" value="CRP FAMILY TRANSCRIPTIONAL REGULATORY PROTEIN"/>
    <property type="match status" value="1"/>
</dbReference>
<dbReference type="Pfam" id="PF00027">
    <property type="entry name" value="cNMP_binding"/>
    <property type="match status" value="1"/>
</dbReference>
<keyword evidence="7" id="KW-1185">Reference proteome</keyword>
<keyword evidence="2" id="KW-0238">DNA-binding</keyword>
<keyword evidence="1" id="KW-0805">Transcription regulation</keyword>
<dbReference type="GO" id="GO:0005829">
    <property type="term" value="C:cytosol"/>
    <property type="evidence" value="ECO:0007669"/>
    <property type="project" value="TreeGrafter"/>
</dbReference>
<evidence type="ECO:0000256" key="2">
    <source>
        <dbReference type="ARBA" id="ARBA00023125"/>
    </source>
</evidence>
<evidence type="ECO:0000259" key="5">
    <source>
        <dbReference type="PROSITE" id="PS51063"/>
    </source>
</evidence>
<gene>
    <name evidence="6" type="ORF">SAMN04515678_10120</name>
</gene>
<dbReference type="InterPro" id="IPR018490">
    <property type="entry name" value="cNMP-bd_dom_sf"/>
</dbReference>